<feature type="coiled-coil region" evidence="1">
    <location>
        <begin position="444"/>
        <end position="605"/>
    </location>
</feature>
<dbReference type="PANTHER" id="PTHR47491">
    <property type="entry name" value="CAP-GLY DOMAIN LINKER"/>
    <property type="match status" value="1"/>
</dbReference>
<feature type="compositionally biased region" description="Low complexity" evidence="2">
    <location>
        <begin position="102"/>
        <end position="115"/>
    </location>
</feature>
<feature type="compositionally biased region" description="Polar residues" evidence="2">
    <location>
        <begin position="256"/>
        <end position="265"/>
    </location>
</feature>
<gene>
    <name evidence="4" type="ORF">HHK36_011672</name>
</gene>
<dbReference type="OrthoDB" id="1938127at2759"/>
<protein>
    <recommendedName>
        <fullName evidence="3">DUF7653 domain-containing protein</fullName>
    </recommendedName>
</protein>
<feature type="domain" description="DUF7653" evidence="3">
    <location>
        <begin position="645"/>
        <end position="781"/>
    </location>
</feature>
<feature type="compositionally biased region" description="Low complexity" evidence="2">
    <location>
        <begin position="9"/>
        <end position="18"/>
    </location>
</feature>
<dbReference type="EMBL" id="JABCRI010000007">
    <property type="protein sequence ID" value="KAF8403568.1"/>
    <property type="molecule type" value="Genomic_DNA"/>
</dbReference>
<feature type="compositionally biased region" description="Basic and acidic residues" evidence="2">
    <location>
        <begin position="241"/>
        <end position="255"/>
    </location>
</feature>
<keyword evidence="5" id="KW-1185">Reference proteome</keyword>
<evidence type="ECO:0000256" key="1">
    <source>
        <dbReference type="SAM" id="Coils"/>
    </source>
</evidence>
<comment type="caution">
    <text evidence="4">The sequence shown here is derived from an EMBL/GenBank/DDBJ whole genome shotgun (WGS) entry which is preliminary data.</text>
</comment>
<accession>A0A834ZE74</accession>
<dbReference type="InterPro" id="IPR056070">
    <property type="entry name" value="DUF7653"/>
</dbReference>
<feature type="compositionally biased region" description="Low complexity" evidence="2">
    <location>
        <begin position="74"/>
        <end position="91"/>
    </location>
</feature>
<dbReference type="Pfam" id="PF24670">
    <property type="entry name" value="DUF7653"/>
    <property type="match status" value="1"/>
</dbReference>
<feature type="region of interest" description="Disordered" evidence="2">
    <location>
        <begin position="1"/>
        <end position="185"/>
    </location>
</feature>
<sequence>MRKLFFFRSSASSSGNSNPVPPPPTDEKAYWENPWERGVNNQVSEKIENSSRSPKDLFSKPRKQLSESQTSVTSSGLRRSLSFSSAAFHSSDGLGQRNFTCSSDQSRSPSSSSNVPPQPSFDYPVRCRTLTPERQSKTRRGGGVATRKANGVEKPGFAASSKGYHDSSGNSSYSSPPVPLNYEPSHAHHVSNKILDLYIDGEQQQERNLRSKNSSSSNGNGGGWRPPRVQSTAPASPTGFSKERPKSRSFRETRSTHPCLSSRDCTGNEIGCESPRELAKNVVERLSLLLPKTNSRDFDPDTPTTVEDIFEDYLDPHPSSSSGGVAQKSCLPNGPYDAINGCHGEEIYASQKQNHLLRDPPGGLYSVQWEEDVDVDLCGKAKEAEERVVFLSEELEQENLIRDRGYSVSALLQKIRNLTVEQRNLALDVLDQLQCRIAERASSKEALRVAKVELDSQTRRLEKEKNELQSGLEKELDRRSSDWSFKLEKYQSEEQRLRERVRELAEQNVSLQREVSSLNCREVESRDRLAHSELQHKDLATSLEETTMENQNLRKTLSELQEQFSASEEDGNCIRRNYKEKEKENKELQKTITRLQRTCSEQERTISGLRQGLIEEIEKKQSSEKFDNHVDKLKMEQVRLTGVEQILRREVESSRLQVESLRHENINLLDRLRGSGKEVGSSSFKLDQELWARVDCLQNQGILLLNESTLLCAKLLEFVKGQSGQILELNPGTEQGIEANKNGLDGYFVVESDMKVQSFKRGIENLTRSLQTIAAVLNEKSNPVAWESQSQCTEGGKSVKLNGQALEDYIGFEFKAETLLTSVLREKLCSKELEVEQLQAELATAVRGHDILRCEVQSALDTLSCVTHKMKDLELQVLKKDENINRLKCDLQDCTKELTIMRGILPKVSEERDLMWEEVKQYSEKNMLLNSEVNLLKKKIEALDEDVLLKEGQITILKDSLSNKSFDILFSPKSTQEFILE</sequence>
<feature type="coiled-coil region" evidence="1">
    <location>
        <begin position="919"/>
        <end position="946"/>
    </location>
</feature>
<evidence type="ECO:0000313" key="4">
    <source>
        <dbReference type="EMBL" id="KAF8403568.1"/>
    </source>
</evidence>
<dbReference type="OMA" id="MWTRICC"/>
<name>A0A834ZE74_TETSI</name>
<evidence type="ECO:0000256" key="2">
    <source>
        <dbReference type="SAM" id="MobiDB-lite"/>
    </source>
</evidence>
<feature type="region of interest" description="Disordered" evidence="2">
    <location>
        <begin position="204"/>
        <end position="266"/>
    </location>
</feature>
<keyword evidence="1" id="KW-0175">Coiled coil</keyword>
<reference evidence="4 5" key="1">
    <citation type="submission" date="2020-04" db="EMBL/GenBank/DDBJ databases">
        <title>Plant Genome Project.</title>
        <authorList>
            <person name="Zhang R.-G."/>
        </authorList>
    </citation>
    <scope>NUCLEOTIDE SEQUENCE [LARGE SCALE GENOMIC DNA]</scope>
    <source>
        <strain evidence="4">YNK0</strain>
        <tissue evidence="4">Leaf</tissue>
    </source>
</reference>
<dbReference type="PANTHER" id="PTHR47491:SF5">
    <property type="entry name" value="CAP-GLY DOMAIN LINKER"/>
    <property type="match status" value="1"/>
</dbReference>
<evidence type="ECO:0000259" key="3">
    <source>
        <dbReference type="Pfam" id="PF24670"/>
    </source>
</evidence>
<dbReference type="Proteomes" id="UP000655225">
    <property type="component" value="Unassembled WGS sequence"/>
</dbReference>
<dbReference type="AlphaFoldDB" id="A0A834ZE74"/>
<feature type="compositionally biased region" description="Basic and acidic residues" evidence="2">
    <location>
        <begin position="45"/>
        <end position="59"/>
    </location>
</feature>
<evidence type="ECO:0000313" key="5">
    <source>
        <dbReference type="Proteomes" id="UP000655225"/>
    </source>
</evidence>
<proteinExistence type="predicted"/>
<feature type="compositionally biased region" description="Polar residues" evidence="2">
    <location>
        <begin position="229"/>
        <end position="239"/>
    </location>
</feature>
<organism evidence="4 5">
    <name type="scientific">Tetracentron sinense</name>
    <name type="common">Spur-leaf</name>
    <dbReference type="NCBI Taxonomy" id="13715"/>
    <lineage>
        <taxon>Eukaryota</taxon>
        <taxon>Viridiplantae</taxon>
        <taxon>Streptophyta</taxon>
        <taxon>Embryophyta</taxon>
        <taxon>Tracheophyta</taxon>
        <taxon>Spermatophyta</taxon>
        <taxon>Magnoliopsida</taxon>
        <taxon>Trochodendrales</taxon>
        <taxon>Trochodendraceae</taxon>
        <taxon>Tetracentron</taxon>
    </lineage>
</organism>